<dbReference type="EMBL" id="BAAFZP010000002">
    <property type="protein sequence ID" value="GAB1584073.1"/>
    <property type="molecule type" value="Genomic_DNA"/>
</dbReference>
<sequence>MGGLALNTHWQRLVLTSVREFIQREVVLIDLYNGLNADATQDASYETLRTAMTAALFLHHFAEVAFARGALAHIQAKNKHALFSAVGGWPIAADGTNRPDDVKILGEVADAIKHGVLTANHIIHVSKHGRVIEISHAKPLFGEGRQDGSPQVAISTTAGVRSFRAIVENVCRGWINQLNLDPI</sequence>
<keyword evidence="2" id="KW-1185">Reference proteome</keyword>
<accession>A0ABQ0H570</accession>
<dbReference type="RefSeq" id="WP_407866569.1">
    <property type="nucleotide sequence ID" value="NZ_BAAFZP010000002.1"/>
</dbReference>
<name>A0ABQ0H570_9HYPH</name>
<proteinExistence type="predicted"/>
<evidence type="ECO:0000313" key="1">
    <source>
        <dbReference type="EMBL" id="GAB1584073.1"/>
    </source>
</evidence>
<reference evidence="1 2" key="1">
    <citation type="submission" date="2024-10" db="EMBL/GenBank/DDBJ databases">
        <title>Isolation, draft genome sequencing and identification of Phyllobacterium sp. NSA23, isolated from leaf soil.</title>
        <authorList>
            <person name="Akita H."/>
        </authorList>
    </citation>
    <scope>NUCLEOTIDE SEQUENCE [LARGE SCALE GENOMIC DNA]</scope>
    <source>
        <strain evidence="1 2">NSA23</strain>
    </source>
</reference>
<protein>
    <submittedName>
        <fullName evidence="1">Uncharacterized protein</fullName>
    </submittedName>
</protein>
<dbReference type="Proteomes" id="UP001628091">
    <property type="component" value="Unassembled WGS sequence"/>
</dbReference>
<organism evidence="1 2">
    <name type="scientific">Phyllobacterium phragmitis</name>
    <dbReference type="NCBI Taxonomy" id="2670329"/>
    <lineage>
        <taxon>Bacteria</taxon>
        <taxon>Pseudomonadati</taxon>
        <taxon>Pseudomonadota</taxon>
        <taxon>Alphaproteobacteria</taxon>
        <taxon>Hyphomicrobiales</taxon>
        <taxon>Phyllobacteriaceae</taxon>
        <taxon>Phyllobacterium</taxon>
    </lineage>
</organism>
<comment type="caution">
    <text evidence="1">The sequence shown here is derived from an EMBL/GenBank/DDBJ whole genome shotgun (WGS) entry which is preliminary data.</text>
</comment>
<evidence type="ECO:0000313" key="2">
    <source>
        <dbReference type="Proteomes" id="UP001628091"/>
    </source>
</evidence>
<gene>
    <name evidence="1" type="ORF">PPNSA23_40160</name>
</gene>